<dbReference type="InterPro" id="IPR006034">
    <property type="entry name" value="Asparaginase/glutaminase-like"/>
</dbReference>
<evidence type="ECO:0000256" key="3">
    <source>
        <dbReference type="ARBA" id="ARBA00022801"/>
    </source>
</evidence>
<dbReference type="RefSeq" id="WP_125128842.1">
    <property type="nucleotide sequence ID" value="NZ_RHJS01000002.1"/>
</dbReference>
<dbReference type="Gene3D" id="3.40.50.1170">
    <property type="entry name" value="L-asparaginase, N-terminal domain"/>
    <property type="match status" value="1"/>
</dbReference>
<organism evidence="11 12">
    <name type="scientific">Schaedlerella arabinosiphila</name>
    <dbReference type="NCBI Taxonomy" id="2044587"/>
    <lineage>
        <taxon>Bacteria</taxon>
        <taxon>Bacillati</taxon>
        <taxon>Bacillota</taxon>
        <taxon>Clostridia</taxon>
        <taxon>Lachnospirales</taxon>
        <taxon>Lachnospiraceae</taxon>
        <taxon>Schaedlerella</taxon>
    </lineage>
</organism>
<comment type="caution">
    <text evidence="11">The sequence shown here is derived from an EMBL/GenBank/DDBJ whole genome shotgun (WGS) entry which is preliminary data.</text>
</comment>
<dbReference type="Gene3D" id="3.40.50.40">
    <property type="match status" value="1"/>
</dbReference>
<dbReference type="PROSITE" id="PS51732">
    <property type="entry name" value="ASN_GLN_ASE_3"/>
    <property type="match status" value="1"/>
</dbReference>
<feature type="binding site" evidence="6">
    <location>
        <begin position="86"/>
        <end position="87"/>
    </location>
    <ligand>
        <name>substrate</name>
    </ligand>
</feature>
<dbReference type="SFLD" id="SFLDS00057">
    <property type="entry name" value="Glutaminase/Asparaginase"/>
    <property type="match status" value="1"/>
</dbReference>
<comment type="catalytic activity">
    <reaction evidence="4">
        <text>L-asparagine + H2O = L-aspartate + NH4(+)</text>
        <dbReference type="Rhea" id="RHEA:21016"/>
        <dbReference type="ChEBI" id="CHEBI:15377"/>
        <dbReference type="ChEBI" id="CHEBI:28938"/>
        <dbReference type="ChEBI" id="CHEBI:29991"/>
        <dbReference type="ChEBI" id="CHEBI:58048"/>
        <dbReference type="EC" id="3.5.1.1"/>
    </reaction>
</comment>
<dbReference type="InterPro" id="IPR037152">
    <property type="entry name" value="L-asparaginase_N_sf"/>
</dbReference>
<dbReference type="InterPro" id="IPR040919">
    <property type="entry name" value="Asparaginase_C"/>
</dbReference>
<evidence type="ECO:0000256" key="2">
    <source>
        <dbReference type="ARBA" id="ARBA00012920"/>
    </source>
</evidence>
<dbReference type="InterPro" id="IPR027474">
    <property type="entry name" value="L-asparaginase_N"/>
</dbReference>
<evidence type="ECO:0000313" key="11">
    <source>
        <dbReference type="EMBL" id="RRK33613.1"/>
    </source>
</evidence>
<dbReference type="SUPFAM" id="SSF53774">
    <property type="entry name" value="Glutaminase/Asparaginase"/>
    <property type="match status" value="1"/>
</dbReference>
<dbReference type="GO" id="GO:0006520">
    <property type="term" value="P:amino acid metabolic process"/>
    <property type="evidence" value="ECO:0007669"/>
    <property type="project" value="InterPro"/>
</dbReference>
<feature type="active site" evidence="7">
    <location>
        <position position="13"/>
    </location>
</feature>
<evidence type="ECO:0000259" key="9">
    <source>
        <dbReference type="Pfam" id="PF00710"/>
    </source>
</evidence>
<accession>A0A426DLI5</accession>
<evidence type="ECO:0000313" key="12">
    <source>
        <dbReference type="Proteomes" id="UP000274920"/>
    </source>
</evidence>
<dbReference type="Proteomes" id="UP000274920">
    <property type="component" value="Unassembled WGS sequence"/>
</dbReference>
<dbReference type="EMBL" id="RHJS01000002">
    <property type="protein sequence ID" value="RRK33613.1"/>
    <property type="molecule type" value="Genomic_DNA"/>
</dbReference>
<dbReference type="NCBIfam" id="TIGR00519">
    <property type="entry name" value="asnASE_I"/>
    <property type="match status" value="1"/>
</dbReference>
<dbReference type="FunFam" id="3.40.50.1170:FF:000001">
    <property type="entry name" value="L-asparaginase 2"/>
    <property type="match status" value="1"/>
</dbReference>
<dbReference type="PANTHER" id="PTHR11707:SF28">
    <property type="entry name" value="60 KDA LYSOPHOSPHOLIPASE"/>
    <property type="match status" value="1"/>
</dbReference>
<dbReference type="InterPro" id="IPR041725">
    <property type="entry name" value="L-asparaginase_I"/>
</dbReference>
<feature type="domain" description="L-asparaginase N-terminal" evidence="9">
    <location>
        <begin position="5"/>
        <end position="183"/>
    </location>
</feature>
<dbReference type="PROSITE" id="PS00144">
    <property type="entry name" value="ASN_GLN_ASE_1"/>
    <property type="match status" value="1"/>
</dbReference>
<dbReference type="AlphaFoldDB" id="A0A426DLI5"/>
<gene>
    <name evidence="11" type="ORF">EBB54_21325</name>
</gene>
<name>A0A426DLI5_9FIRM</name>
<dbReference type="InterPro" id="IPR027473">
    <property type="entry name" value="L-asparaginase_C"/>
</dbReference>
<dbReference type="Pfam" id="PF17763">
    <property type="entry name" value="Asparaginase_C"/>
    <property type="match status" value="1"/>
</dbReference>
<dbReference type="PANTHER" id="PTHR11707">
    <property type="entry name" value="L-ASPARAGINASE"/>
    <property type="match status" value="1"/>
</dbReference>
<dbReference type="InterPro" id="IPR020827">
    <property type="entry name" value="Asparaginase/glutaminase_AS1"/>
</dbReference>
<evidence type="ECO:0000256" key="8">
    <source>
        <dbReference type="PROSITE-ProRule" id="PRU10100"/>
    </source>
</evidence>
<feature type="binding site" evidence="6">
    <location>
        <position position="55"/>
    </location>
    <ligand>
        <name>substrate</name>
    </ligand>
</feature>
<dbReference type="InterPro" id="IPR006033">
    <property type="entry name" value="AsnA_fam"/>
</dbReference>
<dbReference type="InterPro" id="IPR027475">
    <property type="entry name" value="Asparaginase/glutaminase_AS2"/>
</dbReference>
<sequence length="329" mass="36831">MQKNLLIIATGGTIASNKTKKGLSPTSTGDDLISQIAGLPEDCRLHVLQLMNIDSTNMKPDGWMAIQKAIAENYDTYDGFVVLHGTDTLDYTAAALSYLIQNSPKPIVITGSQKPMSHPYTDAKINLYQSILYALDSGSCDVSVVFGGRVIAGTRSRKQKTRSFDGFTSMNFPLLARFQDEEIIRVFPADKPFGPVRFYDHLEGNILSIKLIPGMTPDFFRLLKEQYQGIILEAYGLGGIPNFDRSYEEAIFDWIHSGKILVITTQVPEEGCDFSVYEVGHIYHNHPLILEAGNMTLEAISAKLMWALGQTKELEKIRELFYRRINFDC</sequence>
<dbReference type="Pfam" id="PF00710">
    <property type="entry name" value="Asparaginase"/>
    <property type="match status" value="1"/>
</dbReference>
<protein>
    <recommendedName>
        <fullName evidence="2">asparaginase</fullName>
        <ecNumber evidence="2">3.5.1.1</ecNumber>
    </recommendedName>
</protein>
<feature type="domain" description="Asparaginase/glutaminase C-terminal" evidence="10">
    <location>
        <begin position="208"/>
        <end position="321"/>
    </location>
</feature>
<keyword evidence="3" id="KW-0378">Hydrolase</keyword>
<dbReference type="SMART" id="SM00870">
    <property type="entry name" value="Asparaginase"/>
    <property type="match status" value="1"/>
</dbReference>
<dbReference type="EC" id="3.5.1.1" evidence="2"/>
<evidence type="ECO:0000259" key="10">
    <source>
        <dbReference type="Pfam" id="PF17763"/>
    </source>
</evidence>
<dbReference type="GO" id="GO:0004067">
    <property type="term" value="F:asparaginase activity"/>
    <property type="evidence" value="ECO:0007669"/>
    <property type="project" value="UniProtKB-UniRule"/>
</dbReference>
<comment type="similarity">
    <text evidence="1">Belongs to the asparaginase 1 family.</text>
</comment>
<dbReference type="PRINTS" id="PR00139">
    <property type="entry name" value="ASNGLNASE"/>
</dbReference>
<feature type="active site" evidence="8">
    <location>
        <position position="86"/>
    </location>
</feature>
<dbReference type="PIRSF" id="PIRSF001220">
    <property type="entry name" value="L-ASNase_gatD"/>
    <property type="match status" value="1"/>
</dbReference>
<keyword evidence="12" id="KW-1185">Reference proteome</keyword>
<dbReference type="CDD" id="cd08963">
    <property type="entry name" value="L-asparaginase_I"/>
    <property type="match status" value="1"/>
</dbReference>
<dbReference type="PIRSF" id="PIRSF500176">
    <property type="entry name" value="L_ASNase"/>
    <property type="match status" value="1"/>
</dbReference>
<evidence type="ECO:0000256" key="4">
    <source>
        <dbReference type="ARBA" id="ARBA00049366"/>
    </source>
</evidence>
<reference evidence="11" key="1">
    <citation type="submission" date="2018-10" db="EMBL/GenBank/DDBJ databases">
        <title>Schaedlerella arabinophila gen. nov. sp. nov., isolated from the mouse intestinal tract and comparative analysis with the genome of the closely related altered Schaedler flora strain ASF502.</title>
        <authorList>
            <person name="Miyake S."/>
            <person name="Soh M."/>
            <person name="Seedorf H."/>
        </authorList>
    </citation>
    <scope>NUCLEOTIDE SEQUENCE [LARGE SCALE GENOMIC DNA]</scope>
    <source>
        <strain evidence="11">DSM 106076</strain>
    </source>
</reference>
<evidence type="ECO:0000256" key="5">
    <source>
        <dbReference type="PIRSR" id="PIRSR001220-1"/>
    </source>
</evidence>
<evidence type="ECO:0000256" key="7">
    <source>
        <dbReference type="PROSITE-ProRule" id="PRU10099"/>
    </source>
</evidence>
<evidence type="ECO:0000256" key="1">
    <source>
        <dbReference type="ARBA" id="ARBA00010518"/>
    </source>
</evidence>
<feature type="active site" description="O-isoaspartyl threonine intermediate" evidence="5">
    <location>
        <position position="13"/>
    </location>
</feature>
<proteinExistence type="inferred from homology"/>
<evidence type="ECO:0000256" key="6">
    <source>
        <dbReference type="PIRSR" id="PIRSR001220-2"/>
    </source>
</evidence>
<dbReference type="InterPro" id="IPR036152">
    <property type="entry name" value="Asp/glu_Ase-like_sf"/>
</dbReference>
<dbReference type="PROSITE" id="PS00917">
    <property type="entry name" value="ASN_GLN_ASE_2"/>
    <property type="match status" value="1"/>
</dbReference>